<dbReference type="OrthoDB" id="8402161at2"/>
<organism evidence="1">
    <name type="scientific">Rhodopseudomonas palustris (strain BisB18)</name>
    <dbReference type="NCBI Taxonomy" id="316056"/>
    <lineage>
        <taxon>Bacteria</taxon>
        <taxon>Pseudomonadati</taxon>
        <taxon>Pseudomonadota</taxon>
        <taxon>Alphaproteobacteria</taxon>
        <taxon>Hyphomicrobiales</taxon>
        <taxon>Nitrobacteraceae</taxon>
        <taxon>Rhodopseudomonas</taxon>
    </lineage>
</organism>
<dbReference type="EMBL" id="CP000301">
    <property type="protein sequence ID" value="ABD88089.1"/>
    <property type="molecule type" value="Genomic_DNA"/>
</dbReference>
<name>Q214U7_RHOPB</name>
<sequence length="161" mass="18162">MIVDGNEDLIAEELGIDPDELAQLKYVEGESASEDGIIYYYYITFSEGNPPAIMAKIKGLVGLTVQLSPNLFEEPDGDQDLDEDRNVISPLFEVGKRYEFRMIIDGEETRFWRTIAQYQHPMVKFADVESKAVNELLKAKTLHGEIINVTSPNFISATIQD</sequence>
<gene>
    <name evidence="1" type="ordered locus">RPC_2539</name>
</gene>
<dbReference type="AlphaFoldDB" id="Q214U7"/>
<dbReference type="HOGENOM" id="CLU_1642396_0_0_5"/>
<proteinExistence type="predicted"/>
<reference evidence="1" key="1">
    <citation type="submission" date="2006-03" db="EMBL/GenBank/DDBJ databases">
        <title>Complete sequence of Rhodopseudomonas palustris BisB18.</title>
        <authorList>
            <consortium name="US DOE Joint Genome Institute"/>
            <person name="Copeland A."/>
            <person name="Lucas S."/>
            <person name="Lapidus A."/>
            <person name="Barry K."/>
            <person name="Detter J.C."/>
            <person name="Glavina del Rio T."/>
            <person name="Hammon N."/>
            <person name="Israni S."/>
            <person name="Dalin E."/>
            <person name="Tice H."/>
            <person name="Pitluck S."/>
            <person name="Chain P."/>
            <person name="Malfatti S."/>
            <person name="Shin M."/>
            <person name="Vergez L."/>
            <person name="Schmutz J."/>
            <person name="Larimer F."/>
            <person name="Land M."/>
            <person name="Hauser L."/>
            <person name="Pelletier D.A."/>
            <person name="Kyrpides N."/>
            <person name="Anderson I."/>
            <person name="Oda Y."/>
            <person name="Harwood C.S."/>
            <person name="Richardson P."/>
        </authorList>
    </citation>
    <scope>NUCLEOTIDE SEQUENCE [LARGE SCALE GENOMIC DNA]</scope>
    <source>
        <strain evidence="1">BisB18</strain>
    </source>
</reference>
<dbReference type="STRING" id="316056.RPC_2539"/>
<dbReference type="RefSeq" id="WP_011472986.1">
    <property type="nucleotide sequence ID" value="NC_007925.1"/>
</dbReference>
<dbReference type="KEGG" id="rpc:RPC_2539"/>
<accession>Q214U7</accession>
<protein>
    <submittedName>
        <fullName evidence="1">Uncharacterized protein</fullName>
    </submittedName>
</protein>
<evidence type="ECO:0000313" key="1">
    <source>
        <dbReference type="EMBL" id="ABD88089.1"/>
    </source>
</evidence>